<name>A0A3S5BYH2_9PLAT</name>
<dbReference type="AlphaFoldDB" id="A0A3S5BYH2"/>
<evidence type="ECO:0000313" key="3">
    <source>
        <dbReference type="Proteomes" id="UP000784294"/>
    </source>
</evidence>
<accession>A0A3S5BYH2</accession>
<feature type="region of interest" description="Disordered" evidence="1">
    <location>
        <begin position="146"/>
        <end position="173"/>
    </location>
</feature>
<dbReference type="EMBL" id="CAAALY010068072">
    <property type="protein sequence ID" value="VEL24502.1"/>
    <property type="molecule type" value="Genomic_DNA"/>
</dbReference>
<evidence type="ECO:0000313" key="2">
    <source>
        <dbReference type="EMBL" id="VEL24502.1"/>
    </source>
</evidence>
<keyword evidence="3" id="KW-1185">Reference proteome</keyword>
<protein>
    <submittedName>
        <fullName evidence="2">Uncharacterized protein</fullName>
    </submittedName>
</protein>
<organism evidence="2 3">
    <name type="scientific">Protopolystoma xenopodis</name>
    <dbReference type="NCBI Taxonomy" id="117903"/>
    <lineage>
        <taxon>Eukaryota</taxon>
        <taxon>Metazoa</taxon>
        <taxon>Spiralia</taxon>
        <taxon>Lophotrochozoa</taxon>
        <taxon>Platyhelminthes</taxon>
        <taxon>Monogenea</taxon>
        <taxon>Polyopisthocotylea</taxon>
        <taxon>Polystomatidea</taxon>
        <taxon>Polystomatidae</taxon>
        <taxon>Protopolystoma</taxon>
    </lineage>
</organism>
<feature type="region of interest" description="Disordered" evidence="1">
    <location>
        <begin position="1"/>
        <end position="20"/>
    </location>
</feature>
<gene>
    <name evidence="2" type="ORF">PXEA_LOCUS17942</name>
</gene>
<sequence length="173" mass="19227">MAVVTATGSSIPPGQLMSPRRHGACSSDWTRRCLSMLLVGIVRSTHSFLRYFEHQSSHHTWPRRANRGLRQHPLVVARPTSAGYKHTLSAFQVEVYICLLSALVNIAEHGRHLPQRLLSYLSPVNDTPQTSGSAAQSLSHCPTRCHRDDWLDDPTQHNSTPAPPAPSAFRPHD</sequence>
<evidence type="ECO:0000256" key="1">
    <source>
        <dbReference type="SAM" id="MobiDB-lite"/>
    </source>
</evidence>
<reference evidence="2" key="1">
    <citation type="submission" date="2018-11" db="EMBL/GenBank/DDBJ databases">
        <authorList>
            <consortium name="Pathogen Informatics"/>
        </authorList>
    </citation>
    <scope>NUCLEOTIDE SEQUENCE</scope>
</reference>
<feature type="compositionally biased region" description="Polar residues" evidence="1">
    <location>
        <begin position="1"/>
        <end position="12"/>
    </location>
</feature>
<dbReference type="Proteomes" id="UP000784294">
    <property type="component" value="Unassembled WGS sequence"/>
</dbReference>
<proteinExistence type="predicted"/>
<comment type="caution">
    <text evidence="2">The sequence shown here is derived from an EMBL/GenBank/DDBJ whole genome shotgun (WGS) entry which is preliminary data.</text>
</comment>